<dbReference type="GO" id="GO:0016491">
    <property type="term" value="F:oxidoreductase activity"/>
    <property type="evidence" value="ECO:0007669"/>
    <property type="project" value="UniProtKB-KW"/>
</dbReference>
<dbReference type="AlphaFoldDB" id="A0A165MUR7"/>
<dbReference type="PANTHER" id="PTHR47706:SF9">
    <property type="entry name" value="NMRA-LIKE DOMAIN-CONTAINING PROTEIN-RELATED"/>
    <property type="match status" value="1"/>
</dbReference>
<evidence type="ECO:0000256" key="2">
    <source>
        <dbReference type="ARBA" id="ARBA00023002"/>
    </source>
</evidence>
<dbReference type="Proteomes" id="UP000076727">
    <property type="component" value="Unassembled WGS sequence"/>
</dbReference>
<gene>
    <name evidence="4" type="ORF">DAEQUDRAFT_730659</name>
</gene>
<keyword evidence="5" id="KW-1185">Reference proteome</keyword>
<sequence>MVDTKPLVLVLGATGRTGKSVIDGLLQSGKYRIAALTRSASASKPEVDALRSRGVEIRIGDYAADPPSKLSEYVEGVNILLSTVSALAIEEQKSILKAAVDAGVKRIIPCDFGTPGGKGVRGLHDSKLDIRDYLKGLTAASNGASAYTFIDIGWWAQLAVPSASTAPSPLGPMGDEYYTEDDKPVLLTDIDRIGPYVARIISDPRTANQYVIIWEDELSFKESRELAEAASGEAQSIRGRRALVGKDALAQRSAESKAAYTKTRSFEAHMVWTFSEYMISIHFLGENSLANAKKLGALDARELYPDIVPKRFADFVKDFYGKGEAH</sequence>
<dbReference type="InterPro" id="IPR036291">
    <property type="entry name" value="NAD(P)-bd_dom_sf"/>
</dbReference>
<dbReference type="Gene3D" id="3.90.25.10">
    <property type="entry name" value="UDP-galactose 4-epimerase, domain 1"/>
    <property type="match status" value="1"/>
</dbReference>
<dbReference type="EMBL" id="KV429094">
    <property type="protein sequence ID" value="KZT66152.1"/>
    <property type="molecule type" value="Genomic_DNA"/>
</dbReference>
<accession>A0A165MUR7</accession>
<keyword evidence="1" id="KW-0521">NADP</keyword>
<proteinExistence type="predicted"/>
<dbReference type="Pfam" id="PF05368">
    <property type="entry name" value="NmrA"/>
    <property type="match status" value="1"/>
</dbReference>
<keyword evidence="2" id="KW-0560">Oxidoreductase</keyword>
<dbReference type="Gene3D" id="3.40.50.720">
    <property type="entry name" value="NAD(P)-binding Rossmann-like Domain"/>
    <property type="match status" value="1"/>
</dbReference>
<dbReference type="PANTHER" id="PTHR47706">
    <property type="entry name" value="NMRA-LIKE FAMILY PROTEIN"/>
    <property type="match status" value="1"/>
</dbReference>
<evidence type="ECO:0000259" key="3">
    <source>
        <dbReference type="Pfam" id="PF05368"/>
    </source>
</evidence>
<dbReference type="InterPro" id="IPR008030">
    <property type="entry name" value="NmrA-like"/>
</dbReference>
<evidence type="ECO:0000313" key="5">
    <source>
        <dbReference type="Proteomes" id="UP000076727"/>
    </source>
</evidence>
<dbReference type="STRING" id="1314783.A0A165MUR7"/>
<protein>
    <submittedName>
        <fullName evidence="4">NAD(P)-binding protein</fullName>
    </submittedName>
</protein>
<organism evidence="4 5">
    <name type="scientific">Daedalea quercina L-15889</name>
    <dbReference type="NCBI Taxonomy" id="1314783"/>
    <lineage>
        <taxon>Eukaryota</taxon>
        <taxon>Fungi</taxon>
        <taxon>Dikarya</taxon>
        <taxon>Basidiomycota</taxon>
        <taxon>Agaricomycotina</taxon>
        <taxon>Agaricomycetes</taxon>
        <taxon>Polyporales</taxon>
        <taxon>Fomitopsis</taxon>
    </lineage>
</organism>
<dbReference type="OrthoDB" id="2798875at2759"/>
<evidence type="ECO:0000256" key="1">
    <source>
        <dbReference type="ARBA" id="ARBA00022857"/>
    </source>
</evidence>
<dbReference type="InterPro" id="IPR051609">
    <property type="entry name" value="NmrA/Isoflavone_reductase-like"/>
</dbReference>
<reference evidence="4 5" key="1">
    <citation type="journal article" date="2016" name="Mol. Biol. Evol.">
        <title>Comparative Genomics of Early-Diverging Mushroom-Forming Fungi Provides Insights into the Origins of Lignocellulose Decay Capabilities.</title>
        <authorList>
            <person name="Nagy L.G."/>
            <person name="Riley R."/>
            <person name="Tritt A."/>
            <person name="Adam C."/>
            <person name="Daum C."/>
            <person name="Floudas D."/>
            <person name="Sun H."/>
            <person name="Yadav J.S."/>
            <person name="Pangilinan J."/>
            <person name="Larsson K.H."/>
            <person name="Matsuura K."/>
            <person name="Barry K."/>
            <person name="Labutti K."/>
            <person name="Kuo R."/>
            <person name="Ohm R.A."/>
            <person name="Bhattacharya S.S."/>
            <person name="Shirouzu T."/>
            <person name="Yoshinaga Y."/>
            <person name="Martin F.M."/>
            <person name="Grigoriev I.V."/>
            <person name="Hibbett D.S."/>
        </authorList>
    </citation>
    <scope>NUCLEOTIDE SEQUENCE [LARGE SCALE GENOMIC DNA]</scope>
    <source>
        <strain evidence="4 5">L-15889</strain>
    </source>
</reference>
<dbReference type="SUPFAM" id="SSF51735">
    <property type="entry name" value="NAD(P)-binding Rossmann-fold domains"/>
    <property type="match status" value="1"/>
</dbReference>
<name>A0A165MUR7_9APHY</name>
<evidence type="ECO:0000313" key="4">
    <source>
        <dbReference type="EMBL" id="KZT66152.1"/>
    </source>
</evidence>
<feature type="domain" description="NmrA-like" evidence="3">
    <location>
        <begin position="5"/>
        <end position="232"/>
    </location>
</feature>